<reference evidence="8 9" key="1">
    <citation type="submission" date="2018-03" db="EMBL/GenBank/DDBJ databases">
        <title>Genomic Encyclopedia of Archaeal and Bacterial Type Strains, Phase II (KMG-II): from individual species to whole genera.</title>
        <authorList>
            <person name="Goeker M."/>
        </authorList>
    </citation>
    <scope>NUCLEOTIDE SEQUENCE [LARGE SCALE GENOMIC DNA]</scope>
    <source>
        <strain evidence="8 9">DSM 13175</strain>
    </source>
</reference>
<comment type="caution">
    <text evidence="8">The sequence shown here is derived from an EMBL/GenBank/DDBJ whole genome shotgun (WGS) entry which is preliminary data.</text>
</comment>
<dbReference type="NCBIfam" id="TIGR02937">
    <property type="entry name" value="sigma70-ECF"/>
    <property type="match status" value="1"/>
</dbReference>
<evidence type="ECO:0000313" key="8">
    <source>
        <dbReference type="EMBL" id="PRY82852.1"/>
    </source>
</evidence>
<dbReference type="RefSeq" id="WP_106192559.1">
    <property type="nucleotide sequence ID" value="NZ_PVTO01000008.1"/>
</dbReference>
<evidence type="ECO:0000256" key="4">
    <source>
        <dbReference type="ARBA" id="ARBA00023125"/>
    </source>
</evidence>
<dbReference type="SUPFAM" id="SSF88946">
    <property type="entry name" value="Sigma2 domain of RNA polymerase sigma factors"/>
    <property type="match status" value="1"/>
</dbReference>
<evidence type="ECO:0000313" key="9">
    <source>
        <dbReference type="Proteomes" id="UP000238205"/>
    </source>
</evidence>
<comment type="similarity">
    <text evidence="1">Belongs to the sigma-70 factor family. ECF subfamily.</text>
</comment>
<dbReference type="PANTHER" id="PTHR43133">
    <property type="entry name" value="RNA POLYMERASE ECF-TYPE SIGMA FACTO"/>
    <property type="match status" value="1"/>
</dbReference>
<sequence>MESDAMEKAYKKYYREVYLYALSLCRQEDMAEELVNEAFYKAFIASDIPEGSFKFWLFRVLKNQFIDFKRKESRLHPIGQFEAGFSEIRKEGPANKYITKERDERLYLHLVALEPEIYREVIFLFYYGDMGIKDIALTLSLSTGNTKTTLYRARKKLGRLLKEDPYEF</sequence>
<dbReference type="InterPro" id="IPR007627">
    <property type="entry name" value="RNA_pol_sigma70_r2"/>
</dbReference>
<evidence type="ECO:0000259" key="6">
    <source>
        <dbReference type="Pfam" id="PF04542"/>
    </source>
</evidence>
<evidence type="ECO:0000259" key="7">
    <source>
        <dbReference type="Pfam" id="PF08281"/>
    </source>
</evidence>
<evidence type="ECO:0000256" key="5">
    <source>
        <dbReference type="ARBA" id="ARBA00023163"/>
    </source>
</evidence>
<keyword evidence="3" id="KW-0731">Sigma factor</keyword>
<dbReference type="Pfam" id="PF08281">
    <property type="entry name" value="Sigma70_r4_2"/>
    <property type="match status" value="1"/>
</dbReference>
<accession>A0A2T0W840</accession>
<dbReference type="GO" id="GO:0016987">
    <property type="term" value="F:sigma factor activity"/>
    <property type="evidence" value="ECO:0007669"/>
    <property type="project" value="UniProtKB-KW"/>
</dbReference>
<evidence type="ECO:0000256" key="1">
    <source>
        <dbReference type="ARBA" id="ARBA00010641"/>
    </source>
</evidence>
<dbReference type="InterPro" id="IPR013249">
    <property type="entry name" value="RNA_pol_sigma70_r4_t2"/>
</dbReference>
<dbReference type="InterPro" id="IPR013325">
    <property type="entry name" value="RNA_pol_sigma_r2"/>
</dbReference>
<organism evidence="8 9">
    <name type="scientific">Alkalibacterium olivapovliticus</name>
    <dbReference type="NCBI Taxonomy" id="99907"/>
    <lineage>
        <taxon>Bacteria</taxon>
        <taxon>Bacillati</taxon>
        <taxon>Bacillota</taxon>
        <taxon>Bacilli</taxon>
        <taxon>Lactobacillales</taxon>
        <taxon>Carnobacteriaceae</taxon>
        <taxon>Alkalibacterium</taxon>
    </lineage>
</organism>
<dbReference type="Proteomes" id="UP000238205">
    <property type="component" value="Unassembled WGS sequence"/>
</dbReference>
<dbReference type="OrthoDB" id="9795666at2"/>
<dbReference type="InterPro" id="IPR036388">
    <property type="entry name" value="WH-like_DNA-bd_sf"/>
</dbReference>
<dbReference type="AlphaFoldDB" id="A0A2T0W840"/>
<dbReference type="Gene3D" id="1.10.1740.10">
    <property type="match status" value="1"/>
</dbReference>
<evidence type="ECO:0000256" key="3">
    <source>
        <dbReference type="ARBA" id="ARBA00023082"/>
    </source>
</evidence>
<evidence type="ECO:0000256" key="2">
    <source>
        <dbReference type="ARBA" id="ARBA00023015"/>
    </source>
</evidence>
<keyword evidence="4" id="KW-0238">DNA-binding</keyword>
<gene>
    <name evidence="8" type="ORF">CLV38_10862</name>
</gene>
<feature type="domain" description="RNA polymerase sigma-70 region 2" evidence="6">
    <location>
        <begin position="10"/>
        <end position="74"/>
    </location>
</feature>
<keyword evidence="5" id="KW-0804">Transcription</keyword>
<keyword evidence="9" id="KW-1185">Reference proteome</keyword>
<dbReference type="EMBL" id="PVTO01000008">
    <property type="protein sequence ID" value="PRY82852.1"/>
    <property type="molecule type" value="Genomic_DNA"/>
</dbReference>
<dbReference type="InterPro" id="IPR014284">
    <property type="entry name" value="RNA_pol_sigma-70_dom"/>
</dbReference>
<dbReference type="Gene3D" id="1.10.10.10">
    <property type="entry name" value="Winged helix-like DNA-binding domain superfamily/Winged helix DNA-binding domain"/>
    <property type="match status" value="1"/>
</dbReference>
<dbReference type="GO" id="GO:0006352">
    <property type="term" value="P:DNA-templated transcription initiation"/>
    <property type="evidence" value="ECO:0007669"/>
    <property type="project" value="InterPro"/>
</dbReference>
<dbReference type="SUPFAM" id="SSF88659">
    <property type="entry name" value="Sigma3 and sigma4 domains of RNA polymerase sigma factors"/>
    <property type="match status" value="1"/>
</dbReference>
<name>A0A2T0W840_9LACT</name>
<keyword evidence="2" id="KW-0805">Transcription regulation</keyword>
<feature type="domain" description="RNA polymerase sigma factor 70 region 4 type 2" evidence="7">
    <location>
        <begin position="115"/>
        <end position="157"/>
    </location>
</feature>
<dbReference type="GO" id="GO:0003677">
    <property type="term" value="F:DNA binding"/>
    <property type="evidence" value="ECO:0007669"/>
    <property type="project" value="UniProtKB-KW"/>
</dbReference>
<protein>
    <submittedName>
        <fullName evidence="8">RNA polymerase sigma-70 factor (ECF subfamily)</fullName>
    </submittedName>
</protein>
<dbReference type="InterPro" id="IPR039425">
    <property type="entry name" value="RNA_pol_sigma-70-like"/>
</dbReference>
<dbReference type="Pfam" id="PF04542">
    <property type="entry name" value="Sigma70_r2"/>
    <property type="match status" value="1"/>
</dbReference>
<dbReference type="PANTHER" id="PTHR43133:SF8">
    <property type="entry name" value="RNA POLYMERASE SIGMA FACTOR HI_1459-RELATED"/>
    <property type="match status" value="1"/>
</dbReference>
<dbReference type="InterPro" id="IPR013324">
    <property type="entry name" value="RNA_pol_sigma_r3/r4-like"/>
</dbReference>
<proteinExistence type="inferred from homology"/>